<reference evidence="1 2" key="1">
    <citation type="submission" date="2020-08" db="EMBL/GenBank/DDBJ databases">
        <title>Genomic Encyclopedia of Type Strains, Phase IV (KMG-IV): sequencing the most valuable type-strain genomes for metagenomic binning, comparative biology and taxonomic classification.</title>
        <authorList>
            <person name="Goeker M."/>
        </authorList>
    </citation>
    <scope>NUCLEOTIDE SEQUENCE [LARGE SCALE GENOMIC DNA]</scope>
    <source>
        <strain evidence="1 2">DSM 21793</strain>
    </source>
</reference>
<name>A0A840A083_9CAUL</name>
<dbReference type="EMBL" id="JACIDK010000003">
    <property type="protein sequence ID" value="MBB3891694.1"/>
    <property type="molecule type" value="Genomic_DNA"/>
</dbReference>
<sequence>MMRLATTEQIFDLPSGHEPCSLRTAIARGVRPAVGFQDPDDVVKDPHLSLCEKREILSSWASDASAVQDEPRLRWLLGTVEPVPLTEVLAALRRLDAMEARCQKRPH</sequence>
<gene>
    <name evidence="1" type="ORF">GGQ61_002422</name>
</gene>
<comment type="caution">
    <text evidence="1">The sequence shown here is derived from an EMBL/GenBank/DDBJ whole genome shotgun (WGS) entry which is preliminary data.</text>
</comment>
<accession>A0A840A083</accession>
<evidence type="ECO:0000313" key="2">
    <source>
        <dbReference type="Proteomes" id="UP000530564"/>
    </source>
</evidence>
<proteinExistence type="predicted"/>
<evidence type="ECO:0000313" key="1">
    <source>
        <dbReference type="EMBL" id="MBB3891694.1"/>
    </source>
</evidence>
<dbReference type="Proteomes" id="UP000530564">
    <property type="component" value="Unassembled WGS sequence"/>
</dbReference>
<organism evidence="1 2">
    <name type="scientific">Phenylobacterium haematophilum</name>
    <dbReference type="NCBI Taxonomy" id="98513"/>
    <lineage>
        <taxon>Bacteria</taxon>
        <taxon>Pseudomonadati</taxon>
        <taxon>Pseudomonadota</taxon>
        <taxon>Alphaproteobacteria</taxon>
        <taxon>Caulobacterales</taxon>
        <taxon>Caulobacteraceae</taxon>
        <taxon>Phenylobacterium</taxon>
    </lineage>
</organism>
<keyword evidence="2" id="KW-1185">Reference proteome</keyword>
<dbReference type="AlphaFoldDB" id="A0A840A083"/>
<protein>
    <submittedName>
        <fullName evidence="1">Uncharacterized protein</fullName>
    </submittedName>
</protein>